<sequence>MSTSDSFFDDHGSSVIDTLSADSVLTTVPCTEIPEVSPRFVSSPVIDEALKSHRLKANPVHQASFYKSVAETVESLDSHEMQRGIWVNPNSSPFFSILHLSCRVGGITAVNMTTGESVRKSLSIQSFNQTESEAQSSSSTETLVDEPTKIERNLSKAAQLKADLNLAWDEVCAELDKIERLFVDSSDVDLSSETEQCQRKVFGVYSPVKPSTLTRTVNFEPDRNLLNRKKLQQITRVSVWKATGVEN</sequence>
<evidence type="ECO:0000313" key="2">
    <source>
        <dbReference type="WBParaSite" id="JU765_v2.g19966.t1"/>
    </source>
</evidence>
<protein>
    <submittedName>
        <fullName evidence="2">Uncharacterized protein</fullName>
    </submittedName>
</protein>
<organism evidence="1 2">
    <name type="scientific">Panagrolaimus sp. JU765</name>
    <dbReference type="NCBI Taxonomy" id="591449"/>
    <lineage>
        <taxon>Eukaryota</taxon>
        <taxon>Metazoa</taxon>
        <taxon>Ecdysozoa</taxon>
        <taxon>Nematoda</taxon>
        <taxon>Chromadorea</taxon>
        <taxon>Rhabditida</taxon>
        <taxon>Tylenchina</taxon>
        <taxon>Panagrolaimomorpha</taxon>
        <taxon>Panagrolaimoidea</taxon>
        <taxon>Panagrolaimidae</taxon>
        <taxon>Panagrolaimus</taxon>
    </lineage>
</organism>
<dbReference type="WBParaSite" id="JU765_v2.g19966.t1">
    <property type="protein sequence ID" value="JU765_v2.g19966.t1"/>
    <property type="gene ID" value="JU765_v2.g19966"/>
</dbReference>
<name>A0AC34QWR9_9BILA</name>
<evidence type="ECO:0000313" key="1">
    <source>
        <dbReference type="Proteomes" id="UP000887576"/>
    </source>
</evidence>
<proteinExistence type="predicted"/>
<accession>A0AC34QWR9</accession>
<reference evidence="2" key="1">
    <citation type="submission" date="2022-11" db="UniProtKB">
        <authorList>
            <consortium name="WormBaseParasite"/>
        </authorList>
    </citation>
    <scope>IDENTIFICATION</scope>
</reference>
<dbReference type="Proteomes" id="UP000887576">
    <property type="component" value="Unplaced"/>
</dbReference>